<keyword evidence="3" id="KW-0255">Endonuclease</keyword>
<gene>
    <name evidence="3" type="ORF">SEA_BIOSCUM_45</name>
</gene>
<dbReference type="InterPro" id="IPR044925">
    <property type="entry name" value="His-Me_finger_sf"/>
</dbReference>
<evidence type="ECO:0000313" key="3">
    <source>
        <dbReference type="EMBL" id="APD18749.1"/>
    </source>
</evidence>
<dbReference type="Pfam" id="PF13392">
    <property type="entry name" value="HNH_3"/>
    <property type="match status" value="1"/>
</dbReference>
<feature type="compositionally biased region" description="Basic and acidic residues" evidence="1">
    <location>
        <begin position="131"/>
        <end position="148"/>
    </location>
</feature>
<dbReference type="Gene3D" id="3.90.75.10">
    <property type="entry name" value="Homing Intron 3 (I-ppo) Encoded Endonuclease, Chain A"/>
    <property type="match status" value="1"/>
</dbReference>
<dbReference type="InterPro" id="IPR003615">
    <property type="entry name" value="HNH_nuc"/>
</dbReference>
<feature type="region of interest" description="Disordered" evidence="1">
    <location>
        <begin position="127"/>
        <end position="148"/>
    </location>
</feature>
<dbReference type="EMBL" id="KY092483">
    <property type="protein sequence ID" value="APD18749.1"/>
    <property type="molecule type" value="Genomic_DNA"/>
</dbReference>
<accession>A0A1J0MCM6</accession>
<proteinExistence type="predicted"/>
<evidence type="ECO:0000313" key="4">
    <source>
        <dbReference type="Proteomes" id="UP000225535"/>
    </source>
</evidence>
<keyword evidence="3" id="KW-0540">Nuclease</keyword>
<sequence>MRAQHVEQEDRPVNTPERFAAKVDPAGPLSVYRGAPGPCHLWTGALNAKGYGRYWDAGRVVRAHRYAYEQANGPIPAGLEVDHRCRRRACVNPEHLLAMTHRENVLASSNPVARFAVATACQAGHPYTPENTRRTPDGHRECRTCARDRSRRSRERARILTTTERKAA</sequence>
<organism evidence="3 4">
    <name type="scientific">Streptomyces phage Bioscum</name>
    <dbReference type="NCBI Taxonomy" id="1920307"/>
    <lineage>
        <taxon>Viruses</taxon>
        <taxon>Duplodnaviria</taxon>
        <taxon>Heunggongvirae</taxon>
        <taxon>Uroviricota</taxon>
        <taxon>Caudoviricetes</taxon>
        <taxon>Austintatiousvirus</taxon>
        <taxon>Austintatiousvirus ididsumtinwong</taxon>
    </lineage>
</organism>
<evidence type="ECO:0000259" key="2">
    <source>
        <dbReference type="Pfam" id="PF13392"/>
    </source>
</evidence>
<name>A0A1J0MCM6_9CAUD</name>
<reference evidence="3 4" key="1">
    <citation type="submission" date="2016-11" db="EMBL/GenBank/DDBJ databases">
        <authorList>
            <person name="Hartman R.L."/>
            <person name="Morales C.S."/>
            <person name="White V.L."/>
            <person name="Layton S.R."/>
            <person name="Nayek S."/>
            <person name="Hughes L.E."/>
            <person name="Garlena R.A."/>
            <person name="Russell D.A."/>
            <person name="Pope W.H."/>
            <person name="Jacobs-Sera D."/>
            <person name="Hendrix R.W."/>
            <person name="Hatfull G.F."/>
        </authorList>
    </citation>
    <scope>NUCLEOTIDE SEQUENCE [LARGE SCALE GENOMIC DNA]</scope>
</reference>
<evidence type="ECO:0000256" key="1">
    <source>
        <dbReference type="SAM" id="MobiDB-lite"/>
    </source>
</evidence>
<protein>
    <submittedName>
        <fullName evidence="3">HNH endonuclease</fullName>
    </submittedName>
</protein>
<dbReference type="SUPFAM" id="SSF54060">
    <property type="entry name" value="His-Me finger endonucleases"/>
    <property type="match status" value="1"/>
</dbReference>
<dbReference type="GO" id="GO:0004519">
    <property type="term" value="F:endonuclease activity"/>
    <property type="evidence" value="ECO:0007669"/>
    <property type="project" value="UniProtKB-KW"/>
</dbReference>
<dbReference type="InterPro" id="IPR044930">
    <property type="entry name" value="Homing_endonuclease_His-Me"/>
</dbReference>
<feature type="domain" description="HNH nuclease" evidence="2">
    <location>
        <begin position="62"/>
        <end position="105"/>
    </location>
</feature>
<dbReference type="Proteomes" id="UP000225535">
    <property type="component" value="Segment"/>
</dbReference>
<keyword evidence="3" id="KW-0378">Hydrolase</keyword>